<evidence type="ECO:0000256" key="7">
    <source>
        <dbReference type="HAMAP-Rule" id="MF_00945"/>
    </source>
</evidence>
<protein>
    <recommendedName>
        <fullName evidence="7">Transcription termination/antitermination protein NusA</fullName>
    </recommendedName>
</protein>
<dbReference type="NCBIfam" id="TIGR01953">
    <property type="entry name" value="NusA"/>
    <property type="match status" value="1"/>
</dbReference>
<reference evidence="10" key="1">
    <citation type="submission" date="2018-11" db="EMBL/GenBank/DDBJ databases">
        <title>Genome sequencing of a novel mesophilic and cellulolytic organism within the genus Hungateiclostridium.</title>
        <authorList>
            <person name="Rettenmaier R."/>
            <person name="Liebl W."/>
            <person name="Zverlov V."/>
        </authorList>
    </citation>
    <scope>NUCLEOTIDE SEQUENCE [LARGE SCALE GENOMIC DNA]</scope>
    <source>
        <strain evidence="10">N2K1</strain>
    </source>
</reference>
<dbReference type="InterPro" id="IPR004087">
    <property type="entry name" value="KH_dom"/>
</dbReference>
<dbReference type="Pfam" id="PF13184">
    <property type="entry name" value="KH_NusA_1st"/>
    <property type="match status" value="1"/>
</dbReference>
<evidence type="ECO:0000256" key="5">
    <source>
        <dbReference type="ARBA" id="ARBA00023015"/>
    </source>
</evidence>
<dbReference type="SMART" id="SM00316">
    <property type="entry name" value="S1"/>
    <property type="match status" value="1"/>
</dbReference>
<dbReference type="SMART" id="SM00322">
    <property type="entry name" value="KH"/>
    <property type="match status" value="2"/>
</dbReference>
<dbReference type="CDD" id="cd04455">
    <property type="entry name" value="S1_NusA"/>
    <property type="match status" value="1"/>
</dbReference>
<dbReference type="EMBL" id="RLII01000004">
    <property type="protein sequence ID" value="RXE59816.1"/>
    <property type="molecule type" value="Genomic_DNA"/>
</dbReference>
<dbReference type="HAMAP" id="MF_00945_B">
    <property type="entry name" value="NusA_B"/>
    <property type="match status" value="1"/>
</dbReference>
<dbReference type="Pfam" id="PF00575">
    <property type="entry name" value="S1"/>
    <property type="match status" value="1"/>
</dbReference>
<dbReference type="PROSITE" id="PS50126">
    <property type="entry name" value="S1"/>
    <property type="match status" value="1"/>
</dbReference>
<dbReference type="InterPro" id="IPR009019">
    <property type="entry name" value="KH_sf_prok-type"/>
</dbReference>
<evidence type="ECO:0000256" key="6">
    <source>
        <dbReference type="ARBA" id="ARBA00023163"/>
    </source>
</evidence>
<dbReference type="GO" id="GO:0003700">
    <property type="term" value="F:DNA-binding transcription factor activity"/>
    <property type="evidence" value="ECO:0007669"/>
    <property type="project" value="InterPro"/>
</dbReference>
<dbReference type="Gene3D" id="3.30.1480.10">
    <property type="entry name" value="NusA, N-terminal domain"/>
    <property type="match status" value="1"/>
</dbReference>
<dbReference type="Pfam" id="PF08529">
    <property type="entry name" value="NusA_N"/>
    <property type="match status" value="1"/>
</dbReference>
<comment type="similarity">
    <text evidence="7">Belongs to the NusA family.</text>
</comment>
<name>A0A4Q0I616_9FIRM</name>
<dbReference type="InterPro" id="IPR036555">
    <property type="entry name" value="NusA_N_sf"/>
</dbReference>
<dbReference type="InterPro" id="IPR058582">
    <property type="entry name" value="KH_NusA_2nd"/>
</dbReference>
<keyword evidence="4 7" id="KW-0694">RNA-binding</keyword>
<dbReference type="Proteomes" id="UP000289166">
    <property type="component" value="Unassembled WGS sequence"/>
</dbReference>
<gene>
    <name evidence="7 9" type="primary">nusA</name>
    <name evidence="9" type="ORF">EFD62_05760</name>
</gene>
<keyword evidence="10" id="KW-1185">Reference proteome</keyword>
<keyword evidence="2 7" id="KW-0963">Cytoplasm</keyword>
<evidence type="ECO:0000256" key="2">
    <source>
        <dbReference type="ARBA" id="ARBA00022490"/>
    </source>
</evidence>
<dbReference type="Gene3D" id="2.40.50.140">
    <property type="entry name" value="Nucleic acid-binding proteins"/>
    <property type="match status" value="1"/>
</dbReference>
<comment type="function">
    <text evidence="7">Participates in both transcription termination and antitermination.</text>
</comment>
<dbReference type="SUPFAM" id="SSF54814">
    <property type="entry name" value="Prokaryotic type KH domain (KH-domain type II)"/>
    <property type="match status" value="2"/>
</dbReference>
<dbReference type="RefSeq" id="WP_069193497.1">
    <property type="nucleotide sequence ID" value="NZ_RLII01000004.1"/>
</dbReference>
<dbReference type="InterPro" id="IPR013735">
    <property type="entry name" value="TF_NusA_N"/>
</dbReference>
<dbReference type="PANTHER" id="PTHR22648:SF0">
    <property type="entry name" value="TRANSCRIPTION TERMINATION_ANTITERMINATION PROTEIN NUSA"/>
    <property type="match status" value="1"/>
</dbReference>
<keyword evidence="5 7" id="KW-0805">Transcription regulation</keyword>
<keyword evidence="1 7" id="KW-0806">Transcription termination</keyword>
<dbReference type="GO" id="GO:0003723">
    <property type="term" value="F:RNA binding"/>
    <property type="evidence" value="ECO:0007669"/>
    <property type="project" value="UniProtKB-UniRule"/>
</dbReference>
<dbReference type="GO" id="GO:0031564">
    <property type="term" value="P:transcription antitermination"/>
    <property type="evidence" value="ECO:0007669"/>
    <property type="project" value="UniProtKB-UniRule"/>
</dbReference>
<dbReference type="OrthoDB" id="9807233at2"/>
<dbReference type="Gene3D" id="3.30.300.20">
    <property type="match status" value="2"/>
</dbReference>
<dbReference type="InterPro" id="IPR010213">
    <property type="entry name" value="TF_NusA"/>
</dbReference>
<dbReference type="PANTHER" id="PTHR22648">
    <property type="entry name" value="TRANSCRIPTION TERMINATION FACTOR NUSA"/>
    <property type="match status" value="1"/>
</dbReference>
<evidence type="ECO:0000256" key="1">
    <source>
        <dbReference type="ARBA" id="ARBA00022472"/>
    </source>
</evidence>
<comment type="caution">
    <text evidence="9">The sequence shown here is derived from an EMBL/GenBank/DDBJ whole genome shotgun (WGS) entry which is preliminary data.</text>
</comment>
<dbReference type="GO" id="GO:0006353">
    <property type="term" value="P:DNA-templated transcription termination"/>
    <property type="evidence" value="ECO:0007669"/>
    <property type="project" value="UniProtKB-UniRule"/>
</dbReference>
<accession>A0A4Q0I616</accession>
<comment type="subcellular location">
    <subcellularLocation>
        <location evidence="7">Cytoplasm</location>
    </subcellularLocation>
</comment>
<comment type="subunit">
    <text evidence="7">Monomer. Binds directly to the core enzyme of the DNA-dependent RNA polymerase and to nascent RNA.</text>
</comment>
<dbReference type="PROSITE" id="PS50084">
    <property type="entry name" value="KH_TYPE_1"/>
    <property type="match status" value="1"/>
</dbReference>
<sequence length="408" mass="45778">MSADLIHALEQLEKEKGIDKDIIIEAIEAALISAYKRSFGSSQNVRVSVDRETGDFKVFALKKVTANPQNELLDISIENAKKINPDLEEEDIAEIEVTPRKFGRIAAQTAKQVVVQRIREAERGIIFNEFSNKEGEIVTGIVQRIERKNVIIDLGKAEAVLAPAEQIPGEEYKFNDRIKTYIIEVKKTTKGPQIMVSRTHPGIVKRLFELEVPEIYEGIVEIRSISREPGSRTKIAVYSKDDNVDPVGACVGQKGTRVQAIVDELRGEKIDIIKWSSNPEEYISSSLSPAKVVRVDINEEEKSAKVTVPDFQLSLAIGKEGQNARLAAKLTGWKIDIKSESQLRATIEQQLLNFNGSYNAEAERIEDELFTTNVVEDSEENIVDYTTEDIIEDVVEETTEDDMDDIEE</sequence>
<evidence type="ECO:0000313" key="9">
    <source>
        <dbReference type="EMBL" id="RXE59816.1"/>
    </source>
</evidence>
<dbReference type="FunFam" id="3.30.300.20:FF:000002">
    <property type="entry name" value="Transcription termination/antitermination protein NusA"/>
    <property type="match status" value="1"/>
</dbReference>
<organism evidence="9 10">
    <name type="scientific">Acetivibrio mesophilus</name>
    <dbReference type="NCBI Taxonomy" id="2487273"/>
    <lineage>
        <taxon>Bacteria</taxon>
        <taxon>Bacillati</taxon>
        <taxon>Bacillota</taxon>
        <taxon>Clostridia</taxon>
        <taxon>Eubacteriales</taxon>
        <taxon>Oscillospiraceae</taxon>
        <taxon>Acetivibrio</taxon>
    </lineage>
</organism>
<evidence type="ECO:0000256" key="4">
    <source>
        <dbReference type="ARBA" id="ARBA00022884"/>
    </source>
</evidence>
<keyword evidence="6 7" id="KW-0804">Transcription</keyword>
<dbReference type="AlphaFoldDB" id="A0A4Q0I616"/>
<dbReference type="FunFam" id="3.30.300.20:FF:000005">
    <property type="entry name" value="Transcription termination/antitermination protein NusA"/>
    <property type="match status" value="1"/>
</dbReference>
<feature type="domain" description="S1 motif" evidence="8">
    <location>
        <begin position="135"/>
        <end position="199"/>
    </location>
</feature>
<dbReference type="FunFam" id="3.30.1480.10:FF:000002">
    <property type="entry name" value="Transcription termination/antitermination protein NusA"/>
    <property type="match status" value="1"/>
</dbReference>
<proteinExistence type="inferred from homology"/>
<dbReference type="CDD" id="cd22529">
    <property type="entry name" value="KH-II_NusA_rpt2"/>
    <property type="match status" value="1"/>
</dbReference>
<dbReference type="GO" id="GO:0005829">
    <property type="term" value="C:cytosol"/>
    <property type="evidence" value="ECO:0007669"/>
    <property type="project" value="TreeGrafter"/>
</dbReference>
<dbReference type="InterPro" id="IPR015946">
    <property type="entry name" value="KH_dom-like_a/b"/>
</dbReference>
<evidence type="ECO:0000313" key="10">
    <source>
        <dbReference type="Proteomes" id="UP000289166"/>
    </source>
</evidence>
<dbReference type="CDD" id="cd02134">
    <property type="entry name" value="KH-II_NusA_rpt1"/>
    <property type="match status" value="1"/>
</dbReference>
<dbReference type="SUPFAM" id="SSF69705">
    <property type="entry name" value="Transcription factor NusA, N-terminal domain"/>
    <property type="match status" value="1"/>
</dbReference>
<dbReference type="InterPro" id="IPR012340">
    <property type="entry name" value="NA-bd_OB-fold"/>
</dbReference>
<dbReference type="SUPFAM" id="SSF50249">
    <property type="entry name" value="Nucleic acid-binding proteins"/>
    <property type="match status" value="1"/>
</dbReference>
<dbReference type="InterPro" id="IPR003029">
    <property type="entry name" value="S1_domain"/>
</dbReference>
<evidence type="ECO:0000256" key="3">
    <source>
        <dbReference type="ARBA" id="ARBA00022814"/>
    </source>
</evidence>
<dbReference type="InterPro" id="IPR030842">
    <property type="entry name" value="TF_NusA_bacterial"/>
</dbReference>
<keyword evidence="3 7" id="KW-0889">Transcription antitermination</keyword>
<dbReference type="Pfam" id="PF26594">
    <property type="entry name" value="KH_NusA_2nd"/>
    <property type="match status" value="1"/>
</dbReference>
<dbReference type="FunFam" id="2.40.50.140:FF:000058">
    <property type="entry name" value="Transcription termination/antitermination protein NusA"/>
    <property type="match status" value="1"/>
</dbReference>
<evidence type="ECO:0000259" key="8">
    <source>
        <dbReference type="PROSITE" id="PS50126"/>
    </source>
</evidence>
<dbReference type="InterPro" id="IPR025249">
    <property type="entry name" value="TF_NusA_KH_1st"/>
</dbReference>